<dbReference type="InterPro" id="IPR007380">
    <property type="entry name" value="DUF438"/>
</dbReference>
<dbReference type="EMBL" id="CP001682">
    <property type="protein sequence ID" value="ACU93779.1"/>
    <property type="molecule type" value="Genomic_DNA"/>
</dbReference>
<dbReference type="AlphaFoldDB" id="C7MLH3"/>
<feature type="domain" description="DUF438" evidence="3">
    <location>
        <begin position="112"/>
        <end position="177"/>
    </location>
</feature>
<evidence type="ECO:0000259" key="3">
    <source>
        <dbReference type="Pfam" id="PF04282"/>
    </source>
</evidence>
<dbReference type="RefSeq" id="WP_012802468.1">
    <property type="nucleotide sequence ID" value="NC_013170.1"/>
</dbReference>
<dbReference type="GO" id="GO:0005886">
    <property type="term" value="C:plasma membrane"/>
    <property type="evidence" value="ECO:0007669"/>
    <property type="project" value="TreeGrafter"/>
</dbReference>
<feature type="domain" description="DUF1858" evidence="4">
    <location>
        <begin position="6"/>
        <end position="62"/>
    </location>
</feature>
<organism evidence="5 6">
    <name type="scientific">Cryptobacterium curtum (strain ATCC 700683 / DSM 15641 / CCUG 43107 / 12-3)</name>
    <dbReference type="NCBI Taxonomy" id="469378"/>
    <lineage>
        <taxon>Bacteria</taxon>
        <taxon>Bacillati</taxon>
        <taxon>Actinomycetota</taxon>
        <taxon>Coriobacteriia</taxon>
        <taxon>Eggerthellales</taxon>
        <taxon>Eggerthellaceae</taxon>
        <taxon>Cryptobacterium</taxon>
    </lineage>
</organism>
<dbReference type="Pfam" id="PF01814">
    <property type="entry name" value="Hemerythrin"/>
    <property type="match status" value="1"/>
</dbReference>
<dbReference type="PANTHER" id="PTHR39966">
    <property type="entry name" value="BLL2471 PROTEIN-RELATED"/>
    <property type="match status" value="1"/>
</dbReference>
<dbReference type="InterPro" id="IPR015077">
    <property type="entry name" value="DUF1858"/>
</dbReference>
<dbReference type="OrthoDB" id="9769774at2"/>
<gene>
    <name evidence="5" type="ordered locus">Ccur_00460</name>
</gene>
<feature type="region of interest" description="Disordered" evidence="1">
    <location>
        <begin position="76"/>
        <end position="102"/>
    </location>
</feature>
<proteinExistence type="predicted"/>
<dbReference type="Gene3D" id="1.20.120.520">
    <property type="entry name" value="nmb1532 protein domain like"/>
    <property type="match status" value="1"/>
</dbReference>
<evidence type="ECO:0000313" key="6">
    <source>
        <dbReference type="Proteomes" id="UP000000954"/>
    </source>
</evidence>
<evidence type="ECO:0000259" key="4">
    <source>
        <dbReference type="Pfam" id="PF08984"/>
    </source>
</evidence>
<sequence>MKKMSLDMTVHDLCEEFPEAINIMANLGFPEIVEKDRRDTVGRMMTPAKGAMVKDVPIETMVAAFQEAGFVVEGFENGTENSNDLSSSNNSSDSETGTENAADIDAHRVDVIKNLLNKLQTGASVDEVKADFAREFDGVAATEVSKAEQALMAEGVPVNDVQRLCDVHAAALGEHVEAAEGTPEVVDIPGHPVHSLLAENAALTAYLNNTLKPAIESVRSGAADAASLVEGLRTIRQVSVHYRRKENLMFPLLEKHDITGPSKVMWGKDDEVRDAIDQATELASTDNADKAAVATAADAAVEGVEGMIYKEENILIPMMAEQFDTMEWMAVAEDEPDIGFVFIDTPQKWVPSMNDLLAATAKHEAQRAAGEVEEKPEVSADYIKLPTGSFNAQELAAMLNTLPLEITFVDKDDIVRYFSHGDNRTFARPIASLGNNVMTCHPPKNQEMVKNIFDSFKDGSEDHYDFWMHMGPKFVYVRYFAVRNRAGEYLGALEVTQDIAPIQALEGENRRGENQPD</sequence>
<dbReference type="Gene3D" id="3.30.450.20">
    <property type="entry name" value="PAS domain"/>
    <property type="match status" value="1"/>
</dbReference>
<dbReference type="SUPFAM" id="SSF140683">
    <property type="entry name" value="SP0561-like"/>
    <property type="match status" value="1"/>
</dbReference>
<dbReference type="Proteomes" id="UP000000954">
    <property type="component" value="Chromosome"/>
</dbReference>
<reference evidence="5 6" key="1">
    <citation type="journal article" date="2009" name="Stand. Genomic Sci.">
        <title>Complete genome sequence of Cryptobacterium curtum type strain (12-3).</title>
        <authorList>
            <person name="Mavrommatis K."/>
            <person name="Pukall R."/>
            <person name="Rohde C."/>
            <person name="Chen F."/>
            <person name="Sims D."/>
            <person name="Brettin T."/>
            <person name="Kuske C."/>
            <person name="Detter J.C."/>
            <person name="Han C."/>
            <person name="Lapidus A."/>
            <person name="Copeland A."/>
            <person name="Glavina Del Rio T."/>
            <person name="Nolan M."/>
            <person name="Lucas S."/>
            <person name="Tice H."/>
            <person name="Cheng J.F."/>
            <person name="Bruce D."/>
            <person name="Goodwin L."/>
            <person name="Pitluck S."/>
            <person name="Ovchinnikova G."/>
            <person name="Pati A."/>
            <person name="Ivanova N."/>
            <person name="Chen A."/>
            <person name="Palaniappan K."/>
            <person name="Chain P."/>
            <person name="D'haeseleer P."/>
            <person name="Goker M."/>
            <person name="Bristow J."/>
            <person name="Eisen J.A."/>
            <person name="Markowitz V."/>
            <person name="Hugenholtz P."/>
            <person name="Rohde M."/>
            <person name="Klenk H.P."/>
            <person name="Kyrpides N.C."/>
        </authorList>
    </citation>
    <scope>NUCLEOTIDE SEQUENCE [LARGE SCALE GENOMIC DNA]</scope>
    <source>
        <strain evidence="6">ATCC 700683 / DSM 15641 / 12-3</strain>
    </source>
</reference>
<dbReference type="HOGENOM" id="CLU_026706_0_0_11"/>
<protein>
    <submittedName>
        <fullName evidence="5">Uncharacterized conserved protein</fullName>
    </submittedName>
</protein>
<dbReference type="eggNOG" id="COG2461">
    <property type="taxonomic scope" value="Bacteria"/>
</dbReference>
<keyword evidence="6" id="KW-1185">Reference proteome</keyword>
<dbReference type="Pfam" id="PF13596">
    <property type="entry name" value="PAS_10"/>
    <property type="match status" value="1"/>
</dbReference>
<evidence type="ECO:0000313" key="5">
    <source>
        <dbReference type="EMBL" id="ACU93779.1"/>
    </source>
</evidence>
<dbReference type="InterPro" id="IPR038062">
    <property type="entry name" value="ScdA-like_N_sf"/>
</dbReference>
<accession>C7MLH3</accession>
<dbReference type="InterPro" id="IPR012312">
    <property type="entry name" value="Hemerythrin-like"/>
</dbReference>
<evidence type="ECO:0000256" key="1">
    <source>
        <dbReference type="SAM" id="MobiDB-lite"/>
    </source>
</evidence>
<name>C7MLH3_CRYCD</name>
<dbReference type="Gene3D" id="1.10.3910.10">
    <property type="entry name" value="SP0561-like"/>
    <property type="match status" value="1"/>
</dbReference>
<dbReference type="PANTHER" id="PTHR39966:SF3">
    <property type="entry name" value="DUF438 DOMAIN-CONTAINING PROTEIN"/>
    <property type="match status" value="1"/>
</dbReference>
<evidence type="ECO:0000259" key="2">
    <source>
        <dbReference type="Pfam" id="PF01814"/>
    </source>
</evidence>
<dbReference type="STRING" id="469378.Ccur_00460"/>
<dbReference type="Pfam" id="PF08984">
    <property type="entry name" value="DUF1858"/>
    <property type="match status" value="1"/>
</dbReference>
<dbReference type="KEGG" id="ccu:Ccur_00460"/>
<feature type="domain" description="Hemerythrin-like" evidence="2">
    <location>
        <begin position="191"/>
        <end position="318"/>
    </location>
</feature>
<dbReference type="Pfam" id="PF04282">
    <property type="entry name" value="DUF438"/>
    <property type="match status" value="1"/>
</dbReference>
<feature type="compositionally biased region" description="Low complexity" evidence="1">
    <location>
        <begin position="81"/>
        <end position="94"/>
    </location>
</feature>